<dbReference type="Proteomes" id="UP000053647">
    <property type="component" value="Unassembled WGS sequence"/>
</dbReference>
<feature type="region of interest" description="Disordered" evidence="1">
    <location>
        <begin position="80"/>
        <end position="116"/>
    </location>
</feature>
<evidence type="ECO:0000313" key="3">
    <source>
        <dbReference type="Proteomes" id="UP000053647"/>
    </source>
</evidence>
<accession>A0A0C9TPY3</accession>
<keyword evidence="3" id="KW-1185">Reference proteome</keyword>
<feature type="region of interest" description="Disordered" evidence="1">
    <location>
        <begin position="349"/>
        <end position="371"/>
    </location>
</feature>
<proteinExistence type="predicted"/>
<reference evidence="3" key="2">
    <citation type="submission" date="2015-01" db="EMBL/GenBank/DDBJ databases">
        <title>Evolutionary Origins and Diversification of the Mycorrhizal Mutualists.</title>
        <authorList>
            <consortium name="DOE Joint Genome Institute"/>
            <consortium name="Mycorrhizal Genomics Consortium"/>
            <person name="Kohler A."/>
            <person name="Kuo A."/>
            <person name="Nagy L.G."/>
            <person name="Floudas D."/>
            <person name="Copeland A."/>
            <person name="Barry K.W."/>
            <person name="Cichocki N."/>
            <person name="Veneault-Fourrey C."/>
            <person name="LaButti K."/>
            <person name="Lindquist E.A."/>
            <person name="Lipzen A."/>
            <person name="Lundell T."/>
            <person name="Morin E."/>
            <person name="Murat C."/>
            <person name="Riley R."/>
            <person name="Ohm R."/>
            <person name="Sun H."/>
            <person name="Tunlid A."/>
            <person name="Henrissat B."/>
            <person name="Grigoriev I.V."/>
            <person name="Hibbett D.S."/>
            <person name="Martin F."/>
        </authorList>
    </citation>
    <scope>NUCLEOTIDE SEQUENCE [LARGE SCALE GENOMIC DNA]</scope>
    <source>
        <strain evidence="3">ATCC 200175</strain>
    </source>
</reference>
<dbReference type="EMBL" id="KN819362">
    <property type="protein sequence ID" value="KIJ12568.1"/>
    <property type="molecule type" value="Genomic_DNA"/>
</dbReference>
<protein>
    <submittedName>
        <fullName evidence="2">Uncharacterized protein</fullName>
    </submittedName>
</protein>
<feature type="region of interest" description="Disordered" evidence="1">
    <location>
        <begin position="297"/>
        <end position="323"/>
    </location>
</feature>
<dbReference type="OrthoDB" id="3256408at2759"/>
<gene>
    <name evidence="2" type="ORF">PAXINDRAFT_181570</name>
</gene>
<sequence>MDTMETSSPDALLSSKHLTGLRDSDSYNTFPALHPSLPHSATHIRQWHTASDFYESPFIALYSEADCPRSQFSRDYAVHGGTTKSRYSDPSKVYPSPPSGSSTSKSTVPLPEEAGEFTPSYSTHLVGVLDSPTVMRRNDLAHRPLTPPPTMPSTTLELPDFDVDISFDGQEAEEDGDEFEDDVPFFGPSGSSGSSPHSIQSDFPLSPLSPPWDPPCPQGPSVASAQDFSFSSELASIWSPCGVSKNPLLRASDSDDIPPLASQEPCSLLELDAPCPLLAPISRPWSPHQTYDIEHEPTTSYASSPSLTDSDELIPPSSPLISQLDLPELEDDGLPHIIPSSPCRRSCSYLPSTDIEMDDSTGDSVAESPGQQLLSLPGADTDDYLIPALPTPVPTSFPFTPSQPLLFIDDPRDVPLPRSPSPEDFELCLSPEDITDPELAGLFDLRKRSVAAERAARRVEALVDEIDLFTRVEARKTRKRTRERSKEVGALLRLKLGDGVGMCPQEKSPEVNQHNSQRRRGVIGSIPQLVAQMVFRRNDTSRPLTKRKTAMAPLLLPAFTMARAEDPLFEYVVR</sequence>
<feature type="compositionally biased region" description="Low complexity" evidence="1">
    <location>
        <begin position="99"/>
        <end position="109"/>
    </location>
</feature>
<organism evidence="2 3">
    <name type="scientific">Paxillus involutus ATCC 200175</name>
    <dbReference type="NCBI Taxonomy" id="664439"/>
    <lineage>
        <taxon>Eukaryota</taxon>
        <taxon>Fungi</taxon>
        <taxon>Dikarya</taxon>
        <taxon>Basidiomycota</taxon>
        <taxon>Agaricomycotina</taxon>
        <taxon>Agaricomycetes</taxon>
        <taxon>Agaricomycetidae</taxon>
        <taxon>Boletales</taxon>
        <taxon>Paxilineae</taxon>
        <taxon>Paxillaceae</taxon>
        <taxon>Paxillus</taxon>
    </lineage>
</organism>
<evidence type="ECO:0000313" key="2">
    <source>
        <dbReference type="EMBL" id="KIJ12568.1"/>
    </source>
</evidence>
<dbReference type="HOGENOM" id="CLU_026581_0_0_1"/>
<dbReference type="AlphaFoldDB" id="A0A0C9TPY3"/>
<reference evidence="2 3" key="1">
    <citation type="submission" date="2014-06" db="EMBL/GenBank/DDBJ databases">
        <authorList>
            <consortium name="DOE Joint Genome Institute"/>
            <person name="Kuo A."/>
            <person name="Kohler A."/>
            <person name="Nagy L.G."/>
            <person name="Floudas D."/>
            <person name="Copeland A."/>
            <person name="Barry K.W."/>
            <person name="Cichocki N."/>
            <person name="Veneault-Fourrey C."/>
            <person name="LaButti K."/>
            <person name="Lindquist E.A."/>
            <person name="Lipzen A."/>
            <person name="Lundell T."/>
            <person name="Morin E."/>
            <person name="Murat C."/>
            <person name="Sun H."/>
            <person name="Tunlid A."/>
            <person name="Henrissat B."/>
            <person name="Grigoriev I.V."/>
            <person name="Hibbett D.S."/>
            <person name="Martin F."/>
            <person name="Nordberg H.P."/>
            <person name="Cantor M.N."/>
            <person name="Hua S.X."/>
        </authorList>
    </citation>
    <scope>NUCLEOTIDE SEQUENCE [LARGE SCALE GENOMIC DNA]</scope>
    <source>
        <strain evidence="2 3">ATCC 200175</strain>
    </source>
</reference>
<feature type="compositionally biased region" description="Polar residues" evidence="1">
    <location>
        <begin position="298"/>
        <end position="308"/>
    </location>
</feature>
<evidence type="ECO:0000256" key="1">
    <source>
        <dbReference type="SAM" id="MobiDB-lite"/>
    </source>
</evidence>
<name>A0A0C9TPY3_PAXIN</name>